<dbReference type="InterPro" id="IPR014748">
    <property type="entry name" value="Enoyl-CoA_hydra_C"/>
</dbReference>
<dbReference type="InterPro" id="IPR029045">
    <property type="entry name" value="ClpP/crotonase-like_dom_sf"/>
</dbReference>
<dbReference type="SUPFAM" id="SSF52096">
    <property type="entry name" value="ClpP/crotonase"/>
    <property type="match status" value="1"/>
</dbReference>
<evidence type="ECO:0000313" key="4">
    <source>
        <dbReference type="Proteomes" id="UP001165587"/>
    </source>
</evidence>
<evidence type="ECO:0000313" key="3">
    <source>
        <dbReference type="EMBL" id="MCS5726689.1"/>
    </source>
</evidence>
<comment type="caution">
    <text evidence="3">The sequence shown here is derived from an EMBL/GenBank/DDBJ whole genome shotgun (WGS) entry which is preliminary data.</text>
</comment>
<dbReference type="CDD" id="cd06558">
    <property type="entry name" value="crotonase-like"/>
    <property type="match status" value="1"/>
</dbReference>
<dbReference type="PANTHER" id="PTHR42964">
    <property type="entry name" value="ENOYL-COA HYDRATASE"/>
    <property type="match status" value="1"/>
</dbReference>
<dbReference type="InterPro" id="IPR001753">
    <property type="entry name" value="Enoyl-CoA_hydra/iso"/>
</dbReference>
<dbReference type="GO" id="GO:0003824">
    <property type="term" value="F:catalytic activity"/>
    <property type="evidence" value="ECO:0007669"/>
    <property type="project" value="InterPro"/>
</dbReference>
<protein>
    <submittedName>
        <fullName evidence="3">Enoyl-CoA hydratase/isomerase family protein</fullName>
    </submittedName>
</protein>
<sequence>MRLEPDTSGSRGGVTMAVTGPIATVTISGPTRHNILTRDILNDLTEATTLLTANTSVTVMVLTGDGKHFSAGLDIPVLEANIGSPFLDAVTALARFPGSTIAAVRGSCIGAGVGLAVACDLRIAAEGARFGVTAARLGVLYPAKTMESLVDLIGVGAAKHLLLTGDLIDSLTAHRWGLVTEVVNEDALDERIGVLGAGIASRSAYSVIGSKRMIDAIARGDDASFVEADWSRSPSSALDSNVGRRAFLEKSQPTFTWGRG</sequence>
<proteinExistence type="inferred from homology"/>
<dbReference type="PANTHER" id="PTHR42964:SF1">
    <property type="entry name" value="POLYKETIDE BIOSYNTHESIS ENOYL-COA HYDRATASE PKSH-RELATED"/>
    <property type="match status" value="1"/>
</dbReference>
<dbReference type="Pfam" id="PF00378">
    <property type="entry name" value="ECH_1"/>
    <property type="match status" value="1"/>
</dbReference>
<gene>
    <name evidence="3" type="ORF">N1028_12375</name>
</gene>
<name>A0AA41XHZ5_9MICO</name>
<keyword evidence="4" id="KW-1185">Reference proteome</keyword>
<dbReference type="EMBL" id="JANLCK010000006">
    <property type="protein sequence ID" value="MCS5726689.1"/>
    <property type="molecule type" value="Genomic_DNA"/>
</dbReference>
<dbReference type="PROSITE" id="PS00166">
    <property type="entry name" value="ENOYL_COA_HYDRATASE"/>
    <property type="match status" value="1"/>
</dbReference>
<comment type="similarity">
    <text evidence="1 2">Belongs to the enoyl-CoA hydratase/isomerase family.</text>
</comment>
<dbReference type="Proteomes" id="UP001165587">
    <property type="component" value="Unassembled WGS sequence"/>
</dbReference>
<reference evidence="3" key="1">
    <citation type="submission" date="2022-08" db="EMBL/GenBank/DDBJ databases">
        <authorList>
            <person name="Deng Y."/>
            <person name="Han X.-F."/>
            <person name="Zhang Y.-Q."/>
        </authorList>
    </citation>
    <scope>NUCLEOTIDE SEQUENCE</scope>
    <source>
        <strain evidence="3">CPCC 203407</strain>
    </source>
</reference>
<dbReference type="InterPro" id="IPR018376">
    <property type="entry name" value="Enoyl-CoA_hyd/isom_CS"/>
</dbReference>
<accession>A0AA41XHZ5</accession>
<dbReference type="RefSeq" id="WP_259529355.1">
    <property type="nucleotide sequence ID" value="NZ_JANLCK010000006.1"/>
</dbReference>
<dbReference type="AlphaFoldDB" id="A0AA41XHZ5"/>
<dbReference type="Gene3D" id="3.90.226.10">
    <property type="entry name" value="2-enoyl-CoA Hydratase, Chain A, domain 1"/>
    <property type="match status" value="1"/>
</dbReference>
<evidence type="ECO:0000256" key="2">
    <source>
        <dbReference type="RuleBase" id="RU003707"/>
    </source>
</evidence>
<organism evidence="3 4">
    <name type="scientific">Herbiconiux oxytropis</name>
    <dbReference type="NCBI Taxonomy" id="2970915"/>
    <lineage>
        <taxon>Bacteria</taxon>
        <taxon>Bacillati</taxon>
        <taxon>Actinomycetota</taxon>
        <taxon>Actinomycetes</taxon>
        <taxon>Micrococcales</taxon>
        <taxon>Microbacteriaceae</taxon>
        <taxon>Herbiconiux</taxon>
    </lineage>
</organism>
<evidence type="ECO:0000256" key="1">
    <source>
        <dbReference type="ARBA" id="ARBA00005254"/>
    </source>
</evidence>
<dbReference type="InterPro" id="IPR051683">
    <property type="entry name" value="Enoyl-CoA_Hydratase/Isomerase"/>
</dbReference>
<dbReference type="Gene3D" id="1.10.12.10">
    <property type="entry name" value="Lyase 2-enoyl-coa Hydratase, Chain A, domain 2"/>
    <property type="match status" value="1"/>
</dbReference>